<comment type="catalytic activity">
    <reaction evidence="32">
        <text>acetyl-[ACP] + malonyl-[ACP] + H(+) = 3-oxobutanoyl-[ACP] + holo-[ACP] + CO2</text>
        <dbReference type="Rhea" id="RHEA:41800"/>
        <dbReference type="Rhea" id="RHEA-COMP:9621"/>
        <dbReference type="Rhea" id="RHEA-COMP:9623"/>
        <dbReference type="Rhea" id="RHEA-COMP:9625"/>
        <dbReference type="Rhea" id="RHEA-COMP:9685"/>
        <dbReference type="ChEBI" id="CHEBI:15378"/>
        <dbReference type="ChEBI" id="CHEBI:16526"/>
        <dbReference type="ChEBI" id="CHEBI:64479"/>
        <dbReference type="ChEBI" id="CHEBI:78446"/>
        <dbReference type="ChEBI" id="CHEBI:78449"/>
        <dbReference type="ChEBI" id="CHEBI:78450"/>
    </reaction>
    <physiologicalReaction direction="left-to-right" evidence="32">
        <dbReference type="Rhea" id="RHEA:41801"/>
    </physiologicalReaction>
</comment>
<dbReference type="Pfam" id="PF00550">
    <property type="entry name" value="PP-binding"/>
    <property type="match status" value="2"/>
</dbReference>
<evidence type="ECO:0000256" key="37">
    <source>
        <dbReference type="ARBA" id="ARBA00048506"/>
    </source>
</evidence>
<dbReference type="InterPro" id="IPR016036">
    <property type="entry name" value="Malonyl_transacylase_ACP-bd"/>
</dbReference>
<evidence type="ECO:0000256" key="15">
    <source>
        <dbReference type="ARBA" id="ARBA00023398"/>
    </source>
</evidence>
<evidence type="ECO:0000256" key="46">
    <source>
        <dbReference type="ARBA" id="ARBA00049263"/>
    </source>
</evidence>
<evidence type="ECO:0000256" key="27">
    <source>
        <dbReference type="ARBA" id="ARBA00047500"/>
    </source>
</evidence>
<comment type="catalytic activity">
    <reaction evidence="39">
        <text>a 2,3-saturated acyl-[ACP] + NADP(+) = a (2E)-enoyl-[ACP] + NADPH + H(+)</text>
        <dbReference type="Rhea" id="RHEA:22564"/>
        <dbReference type="Rhea" id="RHEA-COMP:9925"/>
        <dbReference type="Rhea" id="RHEA-COMP:9926"/>
        <dbReference type="ChEBI" id="CHEBI:15378"/>
        <dbReference type="ChEBI" id="CHEBI:57783"/>
        <dbReference type="ChEBI" id="CHEBI:58349"/>
        <dbReference type="ChEBI" id="CHEBI:78784"/>
        <dbReference type="ChEBI" id="CHEBI:78785"/>
        <dbReference type="EC" id="1.3.1.39"/>
    </reaction>
    <physiologicalReaction direction="right-to-left" evidence="39">
        <dbReference type="Rhea" id="RHEA:22566"/>
    </physiologicalReaction>
</comment>
<evidence type="ECO:0000256" key="20">
    <source>
        <dbReference type="ARBA" id="ARBA00029443"/>
    </source>
</evidence>
<dbReference type="InterPro" id="IPR049551">
    <property type="entry name" value="PKS_DH_C"/>
</dbReference>
<evidence type="ECO:0000256" key="6">
    <source>
        <dbReference type="ARBA" id="ARBA00022898"/>
    </source>
</evidence>
<dbReference type="PROSITE" id="PS52004">
    <property type="entry name" value="KS3_2"/>
    <property type="match status" value="1"/>
</dbReference>
<dbReference type="SUPFAM" id="SSF47336">
    <property type="entry name" value="ACP-like"/>
    <property type="match status" value="2"/>
</dbReference>
<keyword evidence="2" id="KW-0596">Phosphopantetheine</keyword>
<dbReference type="Pfam" id="PF00501">
    <property type="entry name" value="AMP-binding"/>
    <property type="match status" value="1"/>
</dbReference>
<evidence type="ECO:0000256" key="9">
    <source>
        <dbReference type="ARBA" id="ARBA00023268"/>
    </source>
</evidence>
<dbReference type="Pfam" id="PF02801">
    <property type="entry name" value="Ketoacyl-synt_C"/>
    <property type="match status" value="1"/>
</dbReference>
<evidence type="ECO:0000259" key="53">
    <source>
        <dbReference type="PROSITE" id="PS50075"/>
    </source>
</evidence>
<comment type="catalytic activity">
    <reaction evidence="22">
        <text>3-oxooctadecanoyl-[ACP] + NADPH + H(+) = (3R)-hydroxyoctadecanoyl-[ACP] + NADP(+)</text>
        <dbReference type="Rhea" id="RHEA:41920"/>
        <dbReference type="Rhea" id="RHEA-COMP:9653"/>
        <dbReference type="Rhea" id="RHEA-COMP:9654"/>
        <dbReference type="ChEBI" id="CHEBI:15378"/>
        <dbReference type="ChEBI" id="CHEBI:57783"/>
        <dbReference type="ChEBI" id="CHEBI:58349"/>
        <dbReference type="ChEBI" id="CHEBI:78487"/>
        <dbReference type="ChEBI" id="CHEBI:78488"/>
    </reaction>
    <physiologicalReaction direction="left-to-right" evidence="22">
        <dbReference type="Rhea" id="RHEA:41921"/>
    </physiologicalReaction>
</comment>
<dbReference type="InterPro" id="IPR001031">
    <property type="entry name" value="Thioesterase"/>
</dbReference>
<keyword evidence="9" id="KW-0511">Multifunctional enzyme</keyword>
<dbReference type="InterPro" id="IPR009081">
    <property type="entry name" value="PP-bd_ACP"/>
</dbReference>
<comment type="catalytic activity">
    <reaction evidence="15">
        <text>(3R)-hydroxytetradecanoyl-[ACP] = (2E)-tetradecenoyl-[ACP] + H2O</text>
        <dbReference type="Rhea" id="RHEA:41892"/>
        <dbReference type="Rhea" id="RHEA-COMP:9646"/>
        <dbReference type="Rhea" id="RHEA-COMP:9647"/>
        <dbReference type="ChEBI" id="CHEBI:15377"/>
        <dbReference type="ChEBI" id="CHEBI:78474"/>
        <dbReference type="ChEBI" id="CHEBI:78475"/>
    </reaction>
    <physiologicalReaction direction="left-to-right" evidence="15">
        <dbReference type="Rhea" id="RHEA:41893"/>
    </physiologicalReaction>
</comment>
<comment type="catalytic activity">
    <reaction evidence="51">
        <text>octanoyl-[ACP] + malonyl-[ACP] + H(+) = 3-oxodecanoyl-[ACP] + holo-[ACP] + CO2</text>
        <dbReference type="Rhea" id="RHEA:41852"/>
        <dbReference type="Rhea" id="RHEA-COMP:9623"/>
        <dbReference type="Rhea" id="RHEA-COMP:9636"/>
        <dbReference type="Rhea" id="RHEA-COMP:9637"/>
        <dbReference type="Rhea" id="RHEA-COMP:9685"/>
        <dbReference type="ChEBI" id="CHEBI:15378"/>
        <dbReference type="ChEBI" id="CHEBI:16526"/>
        <dbReference type="ChEBI" id="CHEBI:64479"/>
        <dbReference type="ChEBI" id="CHEBI:78449"/>
        <dbReference type="ChEBI" id="CHEBI:78463"/>
        <dbReference type="ChEBI" id="CHEBI:78464"/>
    </reaction>
    <physiologicalReaction direction="left-to-right" evidence="51">
        <dbReference type="Rhea" id="RHEA:41853"/>
    </physiologicalReaction>
</comment>
<dbReference type="Gene3D" id="3.30.300.30">
    <property type="match status" value="1"/>
</dbReference>
<evidence type="ECO:0000256" key="45">
    <source>
        <dbReference type="ARBA" id="ARBA00049171"/>
    </source>
</evidence>
<dbReference type="GO" id="GO:0004315">
    <property type="term" value="F:3-oxoacyl-[acyl-carrier-protein] synthase activity"/>
    <property type="evidence" value="ECO:0007669"/>
    <property type="project" value="UniProtKB-EC"/>
</dbReference>
<dbReference type="Gene3D" id="3.40.50.12780">
    <property type="entry name" value="N-terminal domain of ligase-like"/>
    <property type="match status" value="1"/>
</dbReference>
<dbReference type="SMART" id="SM00822">
    <property type="entry name" value="PKS_KR"/>
    <property type="match status" value="1"/>
</dbReference>
<evidence type="ECO:0000256" key="48">
    <source>
        <dbReference type="ARBA" id="ARBA00049422"/>
    </source>
</evidence>
<feature type="domain" description="Carrier" evidence="53">
    <location>
        <begin position="2127"/>
        <end position="2201"/>
    </location>
</feature>
<dbReference type="InterPro" id="IPR050091">
    <property type="entry name" value="PKS_NRPS_Biosynth_Enz"/>
</dbReference>
<evidence type="ECO:0000256" key="42">
    <source>
        <dbReference type="ARBA" id="ARBA00048935"/>
    </source>
</evidence>
<dbReference type="Gene3D" id="3.40.50.1820">
    <property type="entry name" value="alpha/beta hydrolase"/>
    <property type="match status" value="1"/>
</dbReference>
<dbReference type="InterPro" id="IPR001242">
    <property type="entry name" value="Condensation_dom"/>
</dbReference>
<keyword evidence="7" id="KW-0843">Virulence</keyword>
<dbReference type="Pfam" id="PF13193">
    <property type="entry name" value="AMP-binding_C"/>
    <property type="match status" value="1"/>
</dbReference>
<dbReference type="PANTHER" id="PTHR43775">
    <property type="entry name" value="FATTY ACID SYNTHASE"/>
    <property type="match status" value="1"/>
</dbReference>
<evidence type="ECO:0000256" key="33">
    <source>
        <dbReference type="ARBA" id="ARBA00048051"/>
    </source>
</evidence>
<comment type="catalytic activity">
    <reaction evidence="30">
        <text>(2E)-hexenoyl-[ACP] + NADPH + H(+) = hexanoyl-[ACP] + NADP(+)</text>
        <dbReference type="Rhea" id="RHEA:41832"/>
        <dbReference type="Rhea" id="RHEA-COMP:9631"/>
        <dbReference type="Rhea" id="RHEA-COMP:9632"/>
        <dbReference type="ChEBI" id="CHEBI:15378"/>
        <dbReference type="ChEBI" id="CHEBI:57783"/>
        <dbReference type="ChEBI" id="CHEBI:58349"/>
        <dbReference type="ChEBI" id="CHEBI:78458"/>
        <dbReference type="ChEBI" id="CHEBI:78459"/>
    </reaction>
    <physiologicalReaction direction="left-to-right" evidence="30">
        <dbReference type="Rhea" id="RHEA:41833"/>
    </physiologicalReaction>
</comment>
<comment type="catalytic activity">
    <reaction evidence="28">
        <text>dodecanoyl-[ACP] + malonyl-[ACP] + H(+) = 3-oxotetradecanoyl-[ACP] + holo-[ACP] + CO2</text>
        <dbReference type="Rhea" id="RHEA:41884"/>
        <dbReference type="Rhea" id="RHEA-COMP:9623"/>
        <dbReference type="Rhea" id="RHEA-COMP:9644"/>
        <dbReference type="Rhea" id="RHEA-COMP:9645"/>
        <dbReference type="Rhea" id="RHEA-COMP:9685"/>
        <dbReference type="ChEBI" id="CHEBI:15378"/>
        <dbReference type="ChEBI" id="CHEBI:16526"/>
        <dbReference type="ChEBI" id="CHEBI:64479"/>
        <dbReference type="ChEBI" id="CHEBI:65264"/>
        <dbReference type="ChEBI" id="CHEBI:78449"/>
        <dbReference type="ChEBI" id="CHEBI:78473"/>
    </reaction>
    <physiologicalReaction direction="left-to-right" evidence="28">
        <dbReference type="Rhea" id="RHEA:41885"/>
    </physiologicalReaction>
</comment>
<dbReference type="FunFam" id="3.40.50.12780:FF:000012">
    <property type="entry name" value="Non-ribosomal peptide synthetase"/>
    <property type="match status" value="1"/>
</dbReference>
<keyword evidence="8" id="KW-0456">Lyase</keyword>
<dbReference type="InterPro" id="IPR042099">
    <property type="entry name" value="ANL_N_sf"/>
</dbReference>
<evidence type="ECO:0000259" key="54">
    <source>
        <dbReference type="PROSITE" id="PS52004"/>
    </source>
</evidence>
<evidence type="ECO:0000256" key="49">
    <source>
        <dbReference type="ARBA" id="ARBA00049449"/>
    </source>
</evidence>
<dbReference type="FunFam" id="2.30.38.10:FF:000001">
    <property type="entry name" value="Non-ribosomal peptide synthetase PvdI"/>
    <property type="match status" value="1"/>
</dbReference>
<evidence type="ECO:0000256" key="17">
    <source>
        <dbReference type="ARBA" id="ARBA00023401"/>
    </source>
</evidence>
<comment type="catalytic activity">
    <reaction evidence="18">
        <text>(3R)-hydroxybutanoyl-[ACP] = (2E)-butenoyl-[ACP] + H2O</text>
        <dbReference type="Rhea" id="RHEA:41808"/>
        <dbReference type="Rhea" id="RHEA-COMP:9626"/>
        <dbReference type="Rhea" id="RHEA-COMP:9627"/>
        <dbReference type="ChEBI" id="CHEBI:15377"/>
        <dbReference type="ChEBI" id="CHEBI:78451"/>
        <dbReference type="ChEBI" id="CHEBI:78453"/>
    </reaction>
    <physiologicalReaction direction="left-to-right" evidence="18">
        <dbReference type="Rhea" id="RHEA:41809"/>
    </physiologicalReaction>
</comment>
<dbReference type="InterPro" id="IPR001227">
    <property type="entry name" value="Ac_transferase_dom_sf"/>
</dbReference>
<dbReference type="PROSITE" id="PS00455">
    <property type="entry name" value="AMP_BINDING"/>
    <property type="match status" value="1"/>
</dbReference>
<comment type="catalytic activity">
    <reaction evidence="12">
        <text>(3R)-hydroxyhexanoyl-[ACP] = (2E)-hexenoyl-[ACP] + H2O</text>
        <dbReference type="Rhea" id="RHEA:41828"/>
        <dbReference type="Rhea" id="RHEA-COMP:9630"/>
        <dbReference type="Rhea" id="RHEA-COMP:9631"/>
        <dbReference type="ChEBI" id="CHEBI:15377"/>
        <dbReference type="ChEBI" id="CHEBI:78457"/>
        <dbReference type="ChEBI" id="CHEBI:78458"/>
    </reaction>
    <physiologicalReaction direction="left-to-right" evidence="12">
        <dbReference type="Rhea" id="RHEA:41829"/>
    </physiologicalReaction>
</comment>
<comment type="catalytic activity">
    <reaction evidence="10">
        <text>(3R)-hydroxyoctanoyl-[ACP] = (2E)-octenoyl-[ACP] + H2O</text>
        <dbReference type="Rhea" id="RHEA:41844"/>
        <dbReference type="Rhea" id="RHEA-COMP:9634"/>
        <dbReference type="Rhea" id="RHEA-COMP:9635"/>
        <dbReference type="ChEBI" id="CHEBI:15377"/>
        <dbReference type="ChEBI" id="CHEBI:78461"/>
        <dbReference type="ChEBI" id="CHEBI:78462"/>
    </reaction>
    <physiologicalReaction direction="left-to-right" evidence="10">
        <dbReference type="Rhea" id="RHEA:41845"/>
    </physiologicalReaction>
</comment>
<dbReference type="InterPro" id="IPR010071">
    <property type="entry name" value="AA_adenyl_dom"/>
</dbReference>
<dbReference type="InterPro" id="IPR000873">
    <property type="entry name" value="AMP-dep_synth/lig_dom"/>
</dbReference>
<comment type="catalytic activity">
    <reaction evidence="44">
        <text>decanoyl-[ACP] + malonyl-[ACP] + H(+) = 3-oxododecanoyl-[ACP] + holo-[ACP] + CO2</text>
        <dbReference type="Rhea" id="RHEA:41868"/>
        <dbReference type="Rhea" id="RHEA-COMP:9623"/>
        <dbReference type="Rhea" id="RHEA-COMP:9640"/>
        <dbReference type="Rhea" id="RHEA-COMP:9641"/>
        <dbReference type="Rhea" id="RHEA-COMP:9685"/>
        <dbReference type="ChEBI" id="CHEBI:15378"/>
        <dbReference type="ChEBI" id="CHEBI:16526"/>
        <dbReference type="ChEBI" id="CHEBI:64479"/>
        <dbReference type="ChEBI" id="CHEBI:78449"/>
        <dbReference type="ChEBI" id="CHEBI:78468"/>
        <dbReference type="ChEBI" id="CHEBI:78469"/>
    </reaction>
    <physiologicalReaction direction="left-to-right" evidence="44">
        <dbReference type="Rhea" id="RHEA:41869"/>
    </physiologicalReaction>
</comment>
<comment type="catalytic activity">
    <reaction evidence="14">
        <text>a (3R)-hydroxyacyl-[ACP] = a (2E)-enoyl-[ACP] + H2O</text>
        <dbReference type="Rhea" id="RHEA:13097"/>
        <dbReference type="Rhea" id="RHEA-COMP:9925"/>
        <dbReference type="Rhea" id="RHEA-COMP:9945"/>
        <dbReference type="ChEBI" id="CHEBI:15377"/>
        <dbReference type="ChEBI" id="CHEBI:78784"/>
        <dbReference type="ChEBI" id="CHEBI:78827"/>
        <dbReference type="EC" id="4.2.1.59"/>
    </reaction>
    <physiologicalReaction direction="left-to-right" evidence="14">
        <dbReference type="Rhea" id="RHEA:13098"/>
    </physiologicalReaction>
</comment>
<evidence type="ECO:0000256" key="36">
    <source>
        <dbReference type="ARBA" id="ARBA00048420"/>
    </source>
</evidence>
<dbReference type="GO" id="GO:0006633">
    <property type="term" value="P:fatty acid biosynthetic process"/>
    <property type="evidence" value="ECO:0007669"/>
    <property type="project" value="InterPro"/>
</dbReference>
<evidence type="ECO:0000256" key="34">
    <source>
        <dbReference type="ARBA" id="ARBA00048281"/>
    </source>
</evidence>
<dbReference type="InterPro" id="IPR057326">
    <property type="entry name" value="KR_dom"/>
</dbReference>
<feature type="region of interest" description="N-terminal hotdog fold" evidence="52">
    <location>
        <begin position="905"/>
        <end position="1031"/>
    </location>
</feature>
<evidence type="ECO:0000256" key="22">
    <source>
        <dbReference type="ARBA" id="ARBA00047300"/>
    </source>
</evidence>
<dbReference type="GO" id="GO:0004312">
    <property type="term" value="F:fatty acid synthase activity"/>
    <property type="evidence" value="ECO:0007669"/>
    <property type="project" value="TreeGrafter"/>
</dbReference>
<dbReference type="SUPFAM" id="SSF56801">
    <property type="entry name" value="Acetyl-CoA synthetase-like"/>
    <property type="match status" value="1"/>
</dbReference>
<dbReference type="SUPFAM" id="SSF50129">
    <property type="entry name" value="GroES-like"/>
    <property type="match status" value="1"/>
</dbReference>
<dbReference type="SUPFAM" id="SSF53901">
    <property type="entry name" value="Thiolase-like"/>
    <property type="match status" value="1"/>
</dbReference>
<dbReference type="SUPFAM" id="SSF51735">
    <property type="entry name" value="NAD(P)-binding Rossmann-fold domains"/>
    <property type="match status" value="2"/>
</dbReference>
<sequence length="3561" mass="386531">MSAEVPVAIVGIGCKFPGGSDNKDLYYEFLRNKGDGMIAPPPERWNHEEWYGGKDEPGKYHTTKLGFINGIDQFDPLEFGISSKEAANFDPAIRLTLEAAQAALQDSGIDYRGSNTGVFFGNLLTTVEELDDERFEINNYNGVGRAVSIRANRISFTFDLRGPSMTVDTACSASATAMHLALCSIKLGEVDQALVVGANTIINPEHTVSFSKLGVLSPTGSSKSFDASADGYARAEGVAAVLIKRLDRALADGDSIYSVIKGSAINANGKGKSLTMPEGDMQAETIKEAYRVAKRDPSEAFYVELHATGTKVGDPIETNAAGKVFSKGRDAEKPLSGFFRVGSVKANLGHTEGCSFLASLVKVSLMLHHKEIIPNIRFTKANPKIDFLALKMQVQTELESITAAMAASDGSWVTSISSYGVGGSNAHLVMESAGAVADVSKAVAARSNQRKPLYLFSMGSLTEPTLGRWKDSLVNAYDGTTDDRALRSVARELGRQTRAYPSRAFAVGSSLDASLKVSKPVLRNSNTSPKLCLVFAGQGPQHIFMGRQLAESYPAFLSTIKENDRILVEKYRQESMLERTGLFVPGVECKLPANGVWPVQEVVLSLVFIQVALVDLVRSLGIKYDCVVGHSIGEIAMGYASGHYDRETTIGIAVARAAAMTRAEGNGAMAALGVSVQKAKTMIRKVLSRAKATSGLWIAGINSPQAVTVAGTHELIDAIIELANDPNAKVFSAKLRVTCAFHTPFMEPQEQFFKERVGATPLSQGTKTPFVSVMSTTDGKWLDRDLDVDYCWDNIRRPVLFGTAINKIISDEGPDGIRFVEIAPHPVLKAYIEQCGGESITLIRRPNPKVPAQNTGEHYQFLEGIGNLLSSGFKNVDFDKLCASPDGASDFVKVKLPDYPYNKSHCWMESGLQKSQRLRQRPRPIASAHFRVNVDSHPDLTGHIVFDAVLFPASGYVESILENGAMVVNNISIHKPLVLNGAGSQPGHAGCVINGDKWEFRAATTPNYDNGTIILDSVYAGGYFSRVNPAYDEKAPRTFDFQAKLAQSQGSVTGDEFYAAIPSAYRYQDHFKNYLRVVHEINDETSWGGKAYLTYLEVPQGTPDVFGKGYVIHPGILDSITQCGLAMFINMDTKQFDFNGVFLPVKIDALRRWDSRDAPDLDSEIKKGIWTYFTGTTWAPGGPFKSNYIIANSEGKVLFTIEGFEIARAPDAEPVPITDNSREERLTTVWQPKAFPSSLKSPLSQASLRSVFESLARDAAAAGRTVIRVADVAKTSDIAIDLDVALEALVDEYGVVVEYFCVAGTPSDADAKTSALHYPHTRSLVIESWNLSKDATNTPLASFDVVIHRVDLAAVQVDVSSITNVVGSDGVVLLSVTDSGVEVEDTSVEPLTLAALARKFSSIAGAVVQISDFVDGKAVLYAKITKPTLSVPCGPFKTVIVQPFEHGQEGDLVEIAKNISSEAELWITGNDDAAGIGALGVASCIIAESPEYQVFSVLFEDHSLDEAAREKIVHDLRKNSLLLEQHMKISKNGDVFVRRLVHGGEDVKSASIPAAGLTGVSGALAAYFPPSLKASDVEIEVKALGIESSASSKSALTFVGLVKSRGVSVKCVETGAEVVGITCQAPADVIIVPQDTVVVLPGGISAMDAAALPVTFLAAWIGLVSRASILPASTVLIHDGTSAVGSAAIQVAKRFNAKVFATVGSMLEADELSSGLGIPISNIILIGDVSLVAAEWIRSGAISQFDIIFNGSGKKAFARGIEYLSPFGSYVHIQSDEVANIPSGAASSYLLDVNRLVAASPALLVPALSALLSSHASEPFVISSRTVALSSYKGFASDDVDSLVIVPEASPTVRIDPAGQLFDPRKSYILVGGCSELGVRITEWMVHRGARHIFLTSRRGPKGLTKTDNMYIRSMRHLGVQVEVIAADAINMVKTAAVVAQAKEAGPVGGIFVMTVVLRDAKFTNLTQQLFDDVYQSKVAVLETLLGCIDPATIDFMLLFSTIGSVFGNAGQAAYCASQLYLDRIADVIPNTISMSFPPITDSGIFKRLVLATRGKANTAQLTKTGMTTAQVCNFIGDSLIRKIAHYVPMLTIDDVPETFPACEPLLYGHLLPKKYLSATGAGGNEGSSAESPASLLAASLGMDVEQISDNALITSFGLDSLGATRYSTQLKSRLGIQVSQIELLGTMTIGTLNEILAKAGASTGSSKGLAADDGAAKYGHALVPILNDRLAYDEPYTSDASPHQYRIWLAQREHDNARKRAVSKIDANMSRYGATQWDTHEGYFVTISSETSIDVDRMTEAIGEVVQRHGALRTAFTWNEERGKLEQTVYPGIDFKATLVDLSGEPDAAAKAYEMSLALNNEPNFKLDRLPLIIATMFDLGENTWAFNIVVHHIIIDEVSLGVFFYEMFKVYLEGPDSLPDVAIHYSDFSDWLLKTSERRDELREQHLQFWSERLDNTQPLHLTLATPSDRELAPVTQIEARIGVGPLEQYMNLITSVGTTPFAGFFAAYNVLLHKYSGQSTFVIGTAVTQRNLPMLTDVIGFFSNMLPIKTVIDETQTFTGYLKEFKTSLIACLAHDEVTYEDLVGLGKSSSGRGYFKHLFAPGGMNMETISQLDFNHITAKSAVSLPNGEEQYEFLLTVHPSNGHVILRFDNHLFTEEAARQFLDAYISLVETLGNIPESKIQEISVVSELEHERFIEELSSTTEVAVTEVCLHRLVEEQAQRTPRFTAVEFEAESLTYKELNSMANRVAKSLIQQGVCAGDVVALCFDRGISQIVGVLAVLKTGGTFVPLDPDDPTLRKELMIAECGAKVLLTTSNHSRVFQKSLASKVLIAYIDDPSYQKRLSRFDPEDFEVEGLSPSSLAYIMFTSGSTGKPKGVMIEHRSIANLVQNSSVYGFTQGVRVMSSLAYTFDPFIVDMFGTLSHGATLVTGRKELVLGDIPKALRTLRIGVLHVTPSILGVVPVDEYPCLETVVVAGEALGKKLIEDWSGRVTLRNMYGPTEAAVDCVSCHVSSSSLTGVIGRPLPNSRIYILDKQLHPAPVGVEGELYIGGIQLARGYLNQPELTANAFIPNPFVPSERIYKSGDIALYRTDGNIEYCGRADRQIKLRDTIAKYPAVQRGAVVIRVVQDAPAIVAFVEFKAEAQSQLEDHKEALRSFVAERLPRFMYPSLIAVLPQIPASRSGKIDRNALKQMDLTQFTPDLKADMGSPTGDVEIELMNIFSKTLKIRNDTFGVAHDLFAVGLNSLMAVQAAGIISKTFNVHIGLNHIYLRPTIRELGTLIVDAMGQDSRAIIEAEDADTDYLIEFLPIKKKGIQPRVFLVHDITGMATPFMRIGAYMPNEMYAIGDKHFGSPTGFSTIESMADHYITLIKGVQPQGPYIVAGYSFGGQVAISMADKLTRAGDTVQHLILLDPIYIPAAERQSLKSTDWTQRSIDRISSNFPDIGEKWKNKLRTEIRKNLDSMFDFEPPHYDGRTTLIVPKDRSWYRSGNASDFDTGTDDHNGWDYRVTDLDMKVSGGAHDTMFAPAHVKVLAGVMKEILGISEHTKPSVVKGKSSA</sequence>
<dbReference type="Gene3D" id="3.30.559.30">
    <property type="entry name" value="Nonribosomal peptide synthetase, condensation domain"/>
    <property type="match status" value="1"/>
</dbReference>
<dbReference type="CDD" id="cd05930">
    <property type="entry name" value="A_NRPS"/>
    <property type="match status" value="1"/>
</dbReference>
<dbReference type="EMBL" id="WHUW01000018">
    <property type="protein sequence ID" value="KAF8437680.1"/>
    <property type="molecule type" value="Genomic_DNA"/>
</dbReference>
<evidence type="ECO:0000256" key="52">
    <source>
        <dbReference type="PROSITE-ProRule" id="PRU01363"/>
    </source>
</evidence>
<comment type="catalytic activity">
    <reaction evidence="43">
        <text>(2E)-octadecenoyl-[ACP] + NADPH + H(+) = octadecanoyl-[ACP] + NADP(+)</text>
        <dbReference type="Rhea" id="RHEA:41928"/>
        <dbReference type="Rhea" id="RHEA-COMP:9655"/>
        <dbReference type="Rhea" id="RHEA-COMP:9656"/>
        <dbReference type="ChEBI" id="CHEBI:15378"/>
        <dbReference type="ChEBI" id="CHEBI:57783"/>
        <dbReference type="ChEBI" id="CHEBI:58349"/>
        <dbReference type="ChEBI" id="CHEBI:78489"/>
        <dbReference type="ChEBI" id="CHEBI:78495"/>
    </reaction>
    <physiologicalReaction direction="left-to-right" evidence="43">
        <dbReference type="Rhea" id="RHEA:41929"/>
    </physiologicalReaction>
</comment>
<dbReference type="InterPro" id="IPR020841">
    <property type="entry name" value="PKS_Beta-ketoAc_synthase_dom"/>
</dbReference>
<comment type="catalytic activity">
    <reaction evidence="11">
        <text>(3R)-hydroxydodecanoyl-[ACP] = (2E)-dodecenoyl-[ACP] + H2O</text>
        <dbReference type="Rhea" id="RHEA:41876"/>
        <dbReference type="Rhea" id="RHEA-COMP:9642"/>
        <dbReference type="Rhea" id="RHEA-COMP:9643"/>
        <dbReference type="ChEBI" id="CHEBI:15377"/>
        <dbReference type="ChEBI" id="CHEBI:78470"/>
        <dbReference type="ChEBI" id="CHEBI:78472"/>
    </reaction>
    <physiologicalReaction direction="left-to-right" evidence="11">
        <dbReference type="Rhea" id="RHEA:41877"/>
    </physiologicalReaction>
</comment>
<evidence type="ECO:0000256" key="10">
    <source>
        <dbReference type="ARBA" id="ARBA00023332"/>
    </source>
</evidence>
<dbReference type="Gene3D" id="3.10.129.110">
    <property type="entry name" value="Polyketide synthase dehydratase"/>
    <property type="match status" value="1"/>
</dbReference>
<comment type="catalytic activity">
    <reaction evidence="48">
        <text>3-oxooctanoyl-[ACP] + NADPH + H(+) = (3R)-hydroxyoctanoyl-[ACP] + NADP(+)</text>
        <dbReference type="Rhea" id="RHEA:41840"/>
        <dbReference type="Rhea" id="RHEA-COMP:9633"/>
        <dbReference type="Rhea" id="RHEA-COMP:9634"/>
        <dbReference type="ChEBI" id="CHEBI:15378"/>
        <dbReference type="ChEBI" id="CHEBI:57783"/>
        <dbReference type="ChEBI" id="CHEBI:58349"/>
        <dbReference type="ChEBI" id="CHEBI:78460"/>
        <dbReference type="ChEBI" id="CHEBI:78461"/>
    </reaction>
    <physiologicalReaction direction="left-to-right" evidence="48">
        <dbReference type="Rhea" id="RHEA:41841"/>
    </physiologicalReaction>
</comment>
<feature type="domain" description="PKS/mFAS DH" evidence="55">
    <location>
        <begin position="905"/>
        <end position="1215"/>
    </location>
</feature>
<evidence type="ECO:0000256" key="43">
    <source>
        <dbReference type="ARBA" id="ARBA00049019"/>
    </source>
</evidence>
<evidence type="ECO:0000259" key="55">
    <source>
        <dbReference type="PROSITE" id="PS52019"/>
    </source>
</evidence>
<evidence type="ECO:0000256" key="11">
    <source>
        <dbReference type="ARBA" id="ARBA00023351"/>
    </source>
</evidence>
<comment type="catalytic activity">
    <reaction evidence="35">
        <text>tetradecanoyl-[ACP] + H2O = tetradecanoate + holo-[ACP] + H(+)</text>
        <dbReference type="Rhea" id="RHEA:30123"/>
        <dbReference type="Rhea" id="RHEA-COMP:9648"/>
        <dbReference type="Rhea" id="RHEA-COMP:9685"/>
        <dbReference type="ChEBI" id="CHEBI:15377"/>
        <dbReference type="ChEBI" id="CHEBI:15378"/>
        <dbReference type="ChEBI" id="CHEBI:30807"/>
        <dbReference type="ChEBI" id="CHEBI:64479"/>
        <dbReference type="ChEBI" id="CHEBI:78477"/>
        <dbReference type="EC" id="3.1.2.14"/>
    </reaction>
    <physiologicalReaction direction="left-to-right" evidence="35">
        <dbReference type="Rhea" id="RHEA:30124"/>
    </physiologicalReaction>
</comment>
<dbReference type="GO" id="GO:0005886">
    <property type="term" value="C:plasma membrane"/>
    <property type="evidence" value="ECO:0007669"/>
    <property type="project" value="TreeGrafter"/>
</dbReference>
<dbReference type="Pfam" id="PF14765">
    <property type="entry name" value="PS-DH"/>
    <property type="match status" value="1"/>
</dbReference>
<evidence type="ECO:0000256" key="12">
    <source>
        <dbReference type="ARBA" id="ARBA00023373"/>
    </source>
</evidence>
<dbReference type="Pfam" id="PF08659">
    <property type="entry name" value="KR"/>
    <property type="match status" value="1"/>
</dbReference>
<dbReference type="Pfam" id="PF00975">
    <property type="entry name" value="Thioesterase"/>
    <property type="match status" value="1"/>
</dbReference>
<dbReference type="SUPFAM" id="SSF53474">
    <property type="entry name" value="alpha/beta-Hydrolases"/>
    <property type="match status" value="1"/>
</dbReference>
<comment type="catalytic activity">
    <reaction evidence="42">
        <text>3-oxotetradecanoyl-[ACP] + NADPH + H(+) = (3R)-hydroxytetradecanoyl-[ACP] + NADP(+)</text>
        <dbReference type="Rhea" id="RHEA:41888"/>
        <dbReference type="Rhea" id="RHEA-COMP:9645"/>
        <dbReference type="Rhea" id="RHEA-COMP:9646"/>
        <dbReference type="ChEBI" id="CHEBI:15378"/>
        <dbReference type="ChEBI" id="CHEBI:57783"/>
        <dbReference type="ChEBI" id="CHEBI:58349"/>
        <dbReference type="ChEBI" id="CHEBI:78473"/>
        <dbReference type="ChEBI" id="CHEBI:78474"/>
    </reaction>
    <physiologicalReaction direction="left-to-right" evidence="42">
        <dbReference type="Rhea" id="RHEA:41889"/>
    </physiologicalReaction>
</comment>
<comment type="catalytic activity">
    <reaction evidence="49">
        <text>butanoyl-[ACP] + malonyl-[ACP] + H(+) = 3-oxohexanoyl-[ACP] + holo-[ACP] + CO2</text>
        <dbReference type="Rhea" id="RHEA:41820"/>
        <dbReference type="Rhea" id="RHEA-COMP:9623"/>
        <dbReference type="Rhea" id="RHEA-COMP:9628"/>
        <dbReference type="Rhea" id="RHEA-COMP:9629"/>
        <dbReference type="Rhea" id="RHEA-COMP:9685"/>
        <dbReference type="ChEBI" id="CHEBI:15378"/>
        <dbReference type="ChEBI" id="CHEBI:16526"/>
        <dbReference type="ChEBI" id="CHEBI:64479"/>
        <dbReference type="ChEBI" id="CHEBI:78449"/>
        <dbReference type="ChEBI" id="CHEBI:78454"/>
        <dbReference type="ChEBI" id="CHEBI:78456"/>
    </reaction>
    <physiologicalReaction direction="left-to-right" evidence="49">
        <dbReference type="Rhea" id="RHEA:41821"/>
    </physiologicalReaction>
</comment>
<dbReference type="InterPro" id="IPR020843">
    <property type="entry name" value="ER"/>
</dbReference>
<evidence type="ECO:0000256" key="41">
    <source>
        <dbReference type="ARBA" id="ARBA00048704"/>
    </source>
</evidence>
<dbReference type="GO" id="GO:0141148">
    <property type="term" value="F:enoyl-[acyl-carrier-protein] reductase (NADPH) activity"/>
    <property type="evidence" value="ECO:0007669"/>
    <property type="project" value="UniProtKB-EC"/>
</dbReference>
<evidence type="ECO:0000256" key="5">
    <source>
        <dbReference type="ARBA" id="ARBA00022799"/>
    </source>
</evidence>
<dbReference type="GO" id="GO:0005737">
    <property type="term" value="C:cytoplasm"/>
    <property type="evidence" value="ECO:0007669"/>
    <property type="project" value="TreeGrafter"/>
</dbReference>
<comment type="catalytic activity">
    <reaction evidence="46">
        <text>3-oxododecanoyl-[ACP] + NADPH + H(+) = (3R)-hydroxydodecanoyl-[ACP] + NADP(+)</text>
        <dbReference type="Rhea" id="RHEA:41872"/>
        <dbReference type="Rhea" id="RHEA-COMP:9641"/>
        <dbReference type="Rhea" id="RHEA-COMP:9642"/>
        <dbReference type="ChEBI" id="CHEBI:15378"/>
        <dbReference type="ChEBI" id="CHEBI:57783"/>
        <dbReference type="ChEBI" id="CHEBI:58349"/>
        <dbReference type="ChEBI" id="CHEBI:78469"/>
        <dbReference type="ChEBI" id="CHEBI:78470"/>
    </reaction>
    <physiologicalReaction direction="left-to-right" evidence="46">
        <dbReference type="Rhea" id="RHEA:41873"/>
    </physiologicalReaction>
</comment>
<dbReference type="SUPFAM" id="SSF52151">
    <property type="entry name" value="FabD/lysophospholipase-like"/>
    <property type="match status" value="1"/>
</dbReference>
<evidence type="ECO:0000256" key="25">
    <source>
        <dbReference type="ARBA" id="ARBA00047440"/>
    </source>
</evidence>
<dbReference type="InterPro" id="IPR023213">
    <property type="entry name" value="CAT-like_dom_sf"/>
</dbReference>
<comment type="catalytic activity">
    <reaction evidence="13">
        <text>(3R)-hydroxydecanoyl-[ACP] = (2E)-decenoyl-[ACP] + H2O</text>
        <dbReference type="Rhea" id="RHEA:41860"/>
        <dbReference type="Rhea" id="RHEA-COMP:9638"/>
        <dbReference type="Rhea" id="RHEA-COMP:9639"/>
        <dbReference type="ChEBI" id="CHEBI:15377"/>
        <dbReference type="ChEBI" id="CHEBI:78466"/>
        <dbReference type="ChEBI" id="CHEBI:78467"/>
    </reaction>
    <physiologicalReaction direction="left-to-right" evidence="13">
        <dbReference type="Rhea" id="RHEA:41861"/>
    </physiologicalReaction>
</comment>
<dbReference type="SUPFAM" id="SSF55048">
    <property type="entry name" value="Probable ACP-binding domain of malonyl-CoA ACP transacylase"/>
    <property type="match status" value="1"/>
</dbReference>
<comment type="catalytic activity">
    <reaction evidence="25">
        <text>3-oxodecanoyl-[ACP] + NADPH + H(+) = (3R)-hydroxydecanoyl-[ACP] + NADP(+)</text>
        <dbReference type="Rhea" id="RHEA:41856"/>
        <dbReference type="Rhea" id="RHEA-COMP:9637"/>
        <dbReference type="Rhea" id="RHEA-COMP:9638"/>
        <dbReference type="ChEBI" id="CHEBI:15378"/>
        <dbReference type="ChEBI" id="CHEBI:57783"/>
        <dbReference type="ChEBI" id="CHEBI:58349"/>
        <dbReference type="ChEBI" id="CHEBI:78464"/>
        <dbReference type="ChEBI" id="CHEBI:78466"/>
    </reaction>
    <physiologicalReaction direction="left-to-right" evidence="25">
        <dbReference type="Rhea" id="RHEA:41857"/>
    </physiologicalReaction>
</comment>
<dbReference type="GO" id="GO:0004313">
    <property type="term" value="F:[acyl-carrier-protein] S-acetyltransferase activity"/>
    <property type="evidence" value="ECO:0007669"/>
    <property type="project" value="UniProtKB-EC"/>
</dbReference>
<comment type="function">
    <text evidence="19">Fatty acid synthetase is a multifunctional enzyme that catalyzes the de novo biosynthesis of long-chain saturated fatty acids starting from acetyl-CoA and malonyl-CoA in the presence of NADPH. This multifunctional protein contains 7 catalytic activities and a site for the binding of the prosthetic group 4'-phosphopantetheine of the acyl carrier protein ([ACP]) domain.</text>
</comment>
<comment type="similarity">
    <text evidence="21">Belongs to the NRP synthetase family.</text>
</comment>
<comment type="catalytic activity">
    <reaction evidence="50">
        <text>(2E)-decenoyl-[ACP] + NADPH + H(+) = decanoyl-[ACP] + NADP(+)</text>
        <dbReference type="Rhea" id="RHEA:41864"/>
        <dbReference type="Rhea" id="RHEA-COMP:9639"/>
        <dbReference type="Rhea" id="RHEA-COMP:9640"/>
        <dbReference type="ChEBI" id="CHEBI:15378"/>
        <dbReference type="ChEBI" id="CHEBI:57783"/>
        <dbReference type="ChEBI" id="CHEBI:58349"/>
        <dbReference type="ChEBI" id="CHEBI:78467"/>
        <dbReference type="ChEBI" id="CHEBI:78468"/>
    </reaction>
    <physiologicalReaction direction="left-to-right" evidence="50">
        <dbReference type="Rhea" id="RHEA:41865"/>
    </physiologicalReaction>
</comment>
<dbReference type="InterPro" id="IPR014043">
    <property type="entry name" value="Acyl_transferase_dom"/>
</dbReference>
<comment type="catalytic activity">
    <reaction evidence="24">
        <text>a (3R)-hydroxyacyl-[ACP] + NADP(+) = a 3-oxoacyl-[ACP] + NADPH + H(+)</text>
        <dbReference type="Rhea" id="RHEA:17397"/>
        <dbReference type="Rhea" id="RHEA-COMP:9916"/>
        <dbReference type="Rhea" id="RHEA-COMP:9945"/>
        <dbReference type="ChEBI" id="CHEBI:15378"/>
        <dbReference type="ChEBI" id="CHEBI:57783"/>
        <dbReference type="ChEBI" id="CHEBI:58349"/>
        <dbReference type="ChEBI" id="CHEBI:78776"/>
        <dbReference type="ChEBI" id="CHEBI:78827"/>
        <dbReference type="EC" id="1.1.1.100"/>
    </reaction>
    <physiologicalReaction direction="right-to-left" evidence="24">
        <dbReference type="Rhea" id="RHEA:17399"/>
    </physiologicalReaction>
</comment>
<evidence type="ECO:0000256" key="32">
    <source>
        <dbReference type="ARBA" id="ARBA00047961"/>
    </source>
</evidence>
<evidence type="ECO:0000256" key="7">
    <source>
        <dbReference type="ARBA" id="ARBA00023026"/>
    </source>
</evidence>
<evidence type="ECO:0000256" key="29">
    <source>
        <dbReference type="ARBA" id="ARBA00047810"/>
    </source>
</evidence>
<comment type="catalytic activity">
    <reaction evidence="34">
        <text>(2E)-dodecenoyl-[ACP] + NADPH + H(+) = dodecanoyl-[ACP] + NADP(+)</text>
        <dbReference type="Rhea" id="RHEA:41880"/>
        <dbReference type="Rhea" id="RHEA-COMP:9643"/>
        <dbReference type="Rhea" id="RHEA-COMP:9644"/>
        <dbReference type="ChEBI" id="CHEBI:15378"/>
        <dbReference type="ChEBI" id="CHEBI:57783"/>
        <dbReference type="ChEBI" id="CHEBI:58349"/>
        <dbReference type="ChEBI" id="CHEBI:65264"/>
        <dbReference type="ChEBI" id="CHEBI:78472"/>
    </reaction>
    <physiologicalReaction direction="left-to-right" evidence="34">
        <dbReference type="Rhea" id="RHEA:41881"/>
    </physiologicalReaction>
</comment>
<name>A0AAD4BR51_BOLED</name>
<dbReference type="PROSITE" id="PS52019">
    <property type="entry name" value="PKS_MFAS_DH"/>
    <property type="match status" value="1"/>
</dbReference>
<dbReference type="InterPro" id="IPR049900">
    <property type="entry name" value="PKS_mFAS_DH"/>
</dbReference>
<evidence type="ECO:0000256" key="38">
    <source>
        <dbReference type="ARBA" id="ARBA00048571"/>
    </source>
</evidence>
<dbReference type="SMART" id="SM00827">
    <property type="entry name" value="PKS_AT"/>
    <property type="match status" value="1"/>
</dbReference>
<comment type="catalytic activity">
    <reaction evidence="38">
        <text>3-oxohexanoyl-[ACP] + NADPH + H(+) = (3R)-hydroxyhexanoyl-[ACP] + NADP(+)</text>
        <dbReference type="Rhea" id="RHEA:41824"/>
        <dbReference type="Rhea" id="RHEA-COMP:9629"/>
        <dbReference type="Rhea" id="RHEA-COMP:9630"/>
        <dbReference type="ChEBI" id="CHEBI:15378"/>
        <dbReference type="ChEBI" id="CHEBI:57783"/>
        <dbReference type="ChEBI" id="CHEBI:58349"/>
        <dbReference type="ChEBI" id="CHEBI:78456"/>
        <dbReference type="ChEBI" id="CHEBI:78457"/>
    </reaction>
    <physiologicalReaction direction="left-to-right" evidence="38">
        <dbReference type="Rhea" id="RHEA:41825"/>
    </physiologicalReaction>
</comment>
<comment type="similarity">
    <text evidence="20">In the C-terminal section; belongs to the NRP synthetase family.</text>
</comment>
<comment type="catalytic activity">
    <reaction evidence="36">
        <text>(2E)-octenoyl-[ACP] + NADPH + H(+) = octanoyl-[ACP] + NADP(+)</text>
        <dbReference type="Rhea" id="RHEA:41848"/>
        <dbReference type="Rhea" id="RHEA-COMP:9635"/>
        <dbReference type="Rhea" id="RHEA-COMP:9636"/>
        <dbReference type="ChEBI" id="CHEBI:15378"/>
        <dbReference type="ChEBI" id="CHEBI:57783"/>
        <dbReference type="ChEBI" id="CHEBI:58349"/>
        <dbReference type="ChEBI" id="CHEBI:78462"/>
        <dbReference type="ChEBI" id="CHEBI:78463"/>
    </reaction>
    <physiologicalReaction direction="left-to-right" evidence="36">
        <dbReference type="Rhea" id="RHEA:41849"/>
    </physiologicalReaction>
</comment>
<evidence type="ECO:0000256" key="28">
    <source>
        <dbReference type="ARBA" id="ARBA00047578"/>
    </source>
</evidence>
<dbReference type="PROSITE" id="PS00012">
    <property type="entry name" value="PHOSPHOPANTETHEINE"/>
    <property type="match status" value="1"/>
</dbReference>
<evidence type="ECO:0000256" key="13">
    <source>
        <dbReference type="ARBA" id="ARBA00023388"/>
    </source>
</evidence>
<keyword evidence="57" id="KW-1185">Reference proteome</keyword>
<dbReference type="InterPro" id="IPR020845">
    <property type="entry name" value="AMP-binding_CS"/>
</dbReference>
<comment type="catalytic activity">
    <reaction evidence="23">
        <text>hexanoyl-[ACP] + malonyl-[ACP] + H(+) = 3-oxooctanoyl-[ACP] + holo-[ACP] + CO2</text>
        <dbReference type="Rhea" id="RHEA:41836"/>
        <dbReference type="Rhea" id="RHEA-COMP:9623"/>
        <dbReference type="Rhea" id="RHEA-COMP:9632"/>
        <dbReference type="Rhea" id="RHEA-COMP:9633"/>
        <dbReference type="Rhea" id="RHEA-COMP:9685"/>
        <dbReference type="ChEBI" id="CHEBI:15378"/>
        <dbReference type="ChEBI" id="CHEBI:16526"/>
        <dbReference type="ChEBI" id="CHEBI:64479"/>
        <dbReference type="ChEBI" id="CHEBI:78449"/>
        <dbReference type="ChEBI" id="CHEBI:78459"/>
        <dbReference type="ChEBI" id="CHEBI:78460"/>
    </reaction>
    <physiologicalReaction direction="left-to-right" evidence="23">
        <dbReference type="Rhea" id="RHEA:41837"/>
    </physiologicalReaction>
</comment>
<feature type="domain" description="Ketosynthase family 3 (KS3)" evidence="54">
    <location>
        <begin position="4"/>
        <end position="432"/>
    </location>
</feature>
<keyword evidence="3" id="KW-0597">Phosphoprotein</keyword>
<dbReference type="PANTHER" id="PTHR43775:SF37">
    <property type="entry name" value="SI:DKEY-61P9.11"/>
    <property type="match status" value="1"/>
</dbReference>
<dbReference type="SMART" id="SM00825">
    <property type="entry name" value="PKS_KS"/>
    <property type="match status" value="1"/>
</dbReference>
<comment type="catalytic activity">
    <reaction evidence="47">
        <text>3-oxohexadecanoyl-[ACP] + NADPH + H(+) = (3R)-hydroxyhexadecanoyl-[ACP] + NADP(+)</text>
        <dbReference type="Rhea" id="RHEA:41904"/>
        <dbReference type="Rhea" id="RHEA-COMP:9649"/>
        <dbReference type="Rhea" id="RHEA-COMP:9650"/>
        <dbReference type="ChEBI" id="CHEBI:15378"/>
        <dbReference type="ChEBI" id="CHEBI:57783"/>
        <dbReference type="ChEBI" id="CHEBI:58349"/>
        <dbReference type="ChEBI" id="CHEBI:78478"/>
        <dbReference type="ChEBI" id="CHEBI:78480"/>
    </reaction>
    <physiologicalReaction direction="left-to-right" evidence="47">
        <dbReference type="Rhea" id="RHEA:41905"/>
    </physiologicalReaction>
</comment>
<dbReference type="InterPro" id="IPR045851">
    <property type="entry name" value="AMP-bd_C_sf"/>
</dbReference>
<organism evidence="56 57">
    <name type="scientific">Boletus edulis BED1</name>
    <dbReference type="NCBI Taxonomy" id="1328754"/>
    <lineage>
        <taxon>Eukaryota</taxon>
        <taxon>Fungi</taxon>
        <taxon>Dikarya</taxon>
        <taxon>Basidiomycota</taxon>
        <taxon>Agaricomycotina</taxon>
        <taxon>Agaricomycetes</taxon>
        <taxon>Agaricomycetidae</taxon>
        <taxon>Boletales</taxon>
        <taxon>Boletineae</taxon>
        <taxon>Boletaceae</taxon>
        <taxon>Boletoideae</taxon>
        <taxon>Boletus</taxon>
    </lineage>
</organism>
<comment type="catalytic activity">
    <reaction evidence="27">
        <text>(2E)-butenoyl-[ACP] + NADPH + H(+) = butanoyl-[ACP] + NADP(+)</text>
        <dbReference type="Rhea" id="RHEA:41812"/>
        <dbReference type="Rhea" id="RHEA-COMP:9627"/>
        <dbReference type="Rhea" id="RHEA-COMP:9628"/>
        <dbReference type="ChEBI" id="CHEBI:15378"/>
        <dbReference type="ChEBI" id="CHEBI:57783"/>
        <dbReference type="ChEBI" id="CHEBI:58349"/>
        <dbReference type="ChEBI" id="CHEBI:78453"/>
        <dbReference type="ChEBI" id="CHEBI:78454"/>
    </reaction>
    <physiologicalReaction direction="left-to-right" evidence="27">
        <dbReference type="Rhea" id="RHEA:41813"/>
    </physiologicalReaction>
</comment>
<dbReference type="InterPro" id="IPR011032">
    <property type="entry name" value="GroES-like_sf"/>
</dbReference>
<evidence type="ECO:0000256" key="16">
    <source>
        <dbReference type="ARBA" id="ARBA00023399"/>
    </source>
</evidence>
<dbReference type="Pfam" id="PF00109">
    <property type="entry name" value="ketoacyl-synt"/>
    <property type="match status" value="1"/>
</dbReference>
<keyword evidence="6" id="KW-0663">Pyridoxal phosphate</keyword>
<dbReference type="InterPro" id="IPR036736">
    <property type="entry name" value="ACP-like_sf"/>
</dbReference>
<evidence type="ECO:0000256" key="31">
    <source>
        <dbReference type="ARBA" id="ARBA00047953"/>
    </source>
</evidence>
<dbReference type="Gene3D" id="3.30.559.10">
    <property type="entry name" value="Chloramphenicol acetyltransferase-like domain"/>
    <property type="match status" value="1"/>
</dbReference>
<evidence type="ECO:0000256" key="19">
    <source>
        <dbReference type="ARBA" id="ARBA00023442"/>
    </source>
</evidence>
<dbReference type="InterPro" id="IPR018201">
    <property type="entry name" value="Ketoacyl_synth_AS"/>
</dbReference>
<dbReference type="Gene3D" id="3.40.47.10">
    <property type="match status" value="1"/>
</dbReference>
<comment type="catalytic activity">
    <reaction evidence="29">
        <text>(2E)-hexadecenoyl-[ACP] + NADPH + H(+) = hexadecanoyl-[ACP] + NADP(+)</text>
        <dbReference type="Rhea" id="RHEA:41912"/>
        <dbReference type="Rhea" id="RHEA-COMP:9651"/>
        <dbReference type="Rhea" id="RHEA-COMP:9652"/>
        <dbReference type="ChEBI" id="CHEBI:15378"/>
        <dbReference type="ChEBI" id="CHEBI:57783"/>
        <dbReference type="ChEBI" id="CHEBI:58349"/>
        <dbReference type="ChEBI" id="CHEBI:78481"/>
        <dbReference type="ChEBI" id="CHEBI:78483"/>
    </reaction>
    <physiologicalReaction direction="left-to-right" evidence="29">
        <dbReference type="Rhea" id="RHEA:41913"/>
    </physiologicalReaction>
</comment>
<feature type="active site" description="Proton acceptor; for dehydratase activity" evidence="52">
    <location>
        <position position="943"/>
    </location>
</feature>
<reference evidence="56" key="2">
    <citation type="journal article" date="2020" name="Nat. Commun.">
        <title>Large-scale genome sequencing of mycorrhizal fungi provides insights into the early evolution of symbiotic traits.</title>
        <authorList>
            <person name="Miyauchi S."/>
            <person name="Kiss E."/>
            <person name="Kuo A."/>
            <person name="Drula E."/>
            <person name="Kohler A."/>
            <person name="Sanchez-Garcia M."/>
            <person name="Morin E."/>
            <person name="Andreopoulos B."/>
            <person name="Barry K.W."/>
            <person name="Bonito G."/>
            <person name="Buee M."/>
            <person name="Carver A."/>
            <person name="Chen C."/>
            <person name="Cichocki N."/>
            <person name="Clum A."/>
            <person name="Culley D."/>
            <person name="Crous P.W."/>
            <person name="Fauchery L."/>
            <person name="Girlanda M."/>
            <person name="Hayes R.D."/>
            <person name="Keri Z."/>
            <person name="LaButti K."/>
            <person name="Lipzen A."/>
            <person name="Lombard V."/>
            <person name="Magnuson J."/>
            <person name="Maillard F."/>
            <person name="Murat C."/>
            <person name="Nolan M."/>
            <person name="Ohm R.A."/>
            <person name="Pangilinan J."/>
            <person name="Pereira M.F."/>
            <person name="Perotto S."/>
            <person name="Peter M."/>
            <person name="Pfister S."/>
            <person name="Riley R."/>
            <person name="Sitrit Y."/>
            <person name="Stielow J.B."/>
            <person name="Szollosi G."/>
            <person name="Zifcakova L."/>
            <person name="Stursova M."/>
            <person name="Spatafora J.W."/>
            <person name="Tedersoo L."/>
            <person name="Vaario L.M."/>
            <person name="Yamada A."/>
            <person name="Yan M."/>
            <person name="Wang P."/>
            <person name="Xu J."/>
            <person name="Bruns T."/>
            <person name="Baldrian P."/>
            <person name="Vilgalys R."/>
            <person name="Dunand C."/>
            <person name="Henrissat B."/>
            <person name="Grigoriev I.V."/>
            <person name="Hibbett D."/>
            <person name="Nagy L.G."/>
            <person name="Martin F.M."/>
        </authorList>
    </citation>
    <scope>NUCLEOTIDE SEQUENCE</scope>
    <source>
        <strain evidence="56">BED1</strain>
    </source>
</reference>
<dbReference type="CDD" id="cd05195">
    <property type="entry name" value="enoyl_red"/>
    <property type="match status" value="1"/>
</dbReference>
<dbReference type="PROSITE" id="PS00606">
    <property type="entry name" value="KS3_1"/>
    <property type="match status" value="1"/>
</dbReference>
<comment type="pathway">
    <text evidence="1">Lipid metabolism.</text>
</comment>
<comment type="catalytic activity">
    <reaction evidence="37">
        <text>a fatty acyl-[ACP] + malonyl-[ACP] + H(+) = a 3-oxoacyl-[ACP] + holo-[ACP] + CO2</text>
        <dbReference type="Rhea" id="RHEA:22836"/>
        <dbReference type="Rhea" id="RHEA-COMP:9623"/>
        <dbReference type="Rhea" id="RHEA-COMP:9685"/>
        <dbReference type="Rhea" id="RHEA-COMP:9916"/>
        <dbReference type="Rhea" id="RHEA-COMP:14125"/>
        <dbReference type="ChEBI" id="CHEBI:15378"/>
        <dbReference type="ChEBI" id="CHEBI:16526"/>
        <dbReference type="ChEBI" id="CHEBI:64479"/>
        <dbReference type="ChEBI" id="CHEBI:78449"/>
        <dbReference type="ChEBI" id="CHEBI:78776"/>
        <dbReference type="ChEBI" id="CHEBI:138651"/>
        <dbReference type="EC" id="2.3.1.41"/>
    </reaction>
    <physiologicalReaction direction="left-to-right" evidence="37">
        <dbReference type="Rhea" id="RHEA:22837"/>
    </physiologicalReaction>
</comment>
<evidence type="ECO:0000256" key="18">
    <source>
        <dbReference type="ARBA" id="ARBA00023402"/>
    </source>
</evidence>
<feature type="active site" description="Proton donor; for dehydratase activity" evidence="52">
    <location>
        <position position="1118"/>
    </location>
</feature>
<evidence type="ECO:0000256" key="8">
    <source>
        <dbReference type="ARBA" id="ARBA00023239"/>
    </source>
</evidence>
<evidence type="ECO:0000256" key="26">
    <source>
        <dbReference type="ARBA" id="ARBA00047451"/>
    </source>
</evidence>
<proteinExistence type="inferred from homology"/>
<comment type="catalytic activity">
    <reaction evidence="45">
        <text>(2E)-tetradecenoyl-[ACP] + NADPH + H(+) = tetradecanoyl-[ACP] + NADP(+)</text>
        <dbReference type="Rhea" id="RHEA:41896"/>
        <dbReference type="Rhea" id="RHEA-COMP:9647"/>
        <dbReference type="Rhea" id="RHEA-COMP:9648"/>
        <dbReference type="ChEBI" id="CHEBI:15378"/>
        <dbReference type="ChEBI" id="CHEBI:57783"/>
        <dbReference type="ChEBI" id="CHEBI:58349"/>
        <dbReference type="ChEBI" id="CHEBI:78475"/>
        <dbReference type="ChEBI" id="CHEBI:78477"/>
    </reaction>
    <physiologicalReaction direction="left-to-right" evidence="45">
        <dbReference type="Rhea" id="RHEA:41897"/>
    </physiologicalReaction>
</comment>
<dbReference type="InterPro" id="IPR014030">
    <property type="entry name" value="Ketoacyl_synth_N"/>
</dbReference>
<evidence type="ECO:0000313" key="57">
    <source>
        <dbReference type="Proteomes" id="UP001194468"/>
    </source>
</evidence>
<dbReference type="InterPro" id="IPR014031">
    <property type="entry name" value="Ketoacyl_synth_C"/>
</dbReference>
<keyword evidence="5" id="KW-0702">S-nitrosylation</keyword>
<dbReference type="InterPro" id="IPR016035">
    <property type="entry name" value="Acyl_Trfase/lysoPLipase"/>
</dbReference>
<evidence type="ECO:0000256" key="30">
    <source>
        <dbReference type="ARBA" id="ARBA00047897"/>
    </source>
</evidence>
<dbReference type="SMART" id="SM00829">
    <property type="entry name" value="PKS_ER"/>
    <property type="match status" value="1"/>
</dbReference>
<dbReference type="SUPFAM" id="SSF52777">
    <property type="entry name" value="CoA-dependent acyltransferases"/>
    <property type="match status" value="2"/>
</dbReference>
<keyword evidence="4" id="KW-0808">Transferase</keyword>
<dbReference type="InterPro" id="IPR029058">
    <property type="entry name" value="AB_hydrolase_fold"/>
</dbReference>
<dbReference type="Pfam" id="PF00698">
    <property type="entry name" value="Acyl_transf_1"/>
    <property type="match status" value="1"/>
</dbReference>
<comment type="catalytic activity">
    <reaction evidence="41">
        <text>hexadecanoyl-[ACP] + H2O = hexadecanoate + holo-[ACP] + H(+)</text>
        <dbReference type="Rhea" id="RHEA:41932"/>
        <dbReference type="Rhea" id="RHEA-COMP:9652"/>
        <dbReference type="Rhea" id="RHEA-COMP:9685"/>
        <dbReference type="ChEBI" id="CHEBI:7896"/>
        <dbReference type="ChEBI" id="CHEBI:15377"/>
        <dbReference type="ChEBI" id="CHEBI:15378"/>
        <dbReference type="ChEBI" id="CHEBI:64479"/>
        <dbReference type="ChEBI" id="CHEBI:78483"/>
        <dbReference type="EC" id="3.1.2.14"/>
    </reaction>
    <physiologicalReaction direction="left-to-right" evidence="41">
        <dbReference type="Rhea" id="RHEA:41933"/>
    </physiologicalReaction>
</comment>
<dbReference type="Gene3D" id="3.90.180.10">
    <property type="entry name" value="Medium-chain alcohol dehydrogenases, catalytic domain"/>
    <property type="match status" value="1"/>
</dbReference>
<evidence type="ECO:0000256" key="4">
    <source>
        <dbReference type="ARBA" id="ARBA00022679"/>
    </source>
</evidence>
<dbReference type="InterPro" id="IPR042104">
    <property type="entry name" value="PKS_dehydratase_sf"/>
</dbReference>
<evidence type="ECO:0000256" key="24">
    <source>
        <dbReference type="ARBA" id="ARBA00047400"/>
    </source>
</evidence>
<dbReference type="Gene3D" id="3.40.50.720">
    <property type="entry name" value="NAD(P)-binding Rossmann-like Domain"/>
    <property type="match status" value="2"/>
</dbReference>
<dbReference type="GO" id="GO:0004316">
    <property type="term" value="F:3-oxoacyl-[acyl-carrier-protein] reductase (NADPH) activity"/>
    <property type="evidence" value="ECO:0007669"/>
    <property type="project" value="UniProtKB-EC"/>
</dbReference>
<comment type="catalytic activity">
    <reaction evidence="33">
        <text>hexadecanoyl-[ACP] + malonyl-[ACP] + H(+) = 3-oxooctadecanoyl-[ACP] + holo-[ACP] + CO2</text>
        <dbReference type="Rhea" id="RHEA:41916"/>
        <dbReference type="Rhea" id="RHEA-COMP:9623"/>
        <dbReference type="Rhea" id="RHEA-COMP:9652"/>
        <dbReference type="Rhea" id="RHEA-COMP:9653"/>
        <dbReference type="Rhea" id="RHEA-COMP:9685"/>
        <dbReference type="ChEBI" id="CHEBI:15378"/>
        <dbReference type="ChEBI" id="CHEBI:16526"/>
        <dbReference type="ChEBI" id="CHEBI:64479"/>
        <dbReference type="ChEBI" id="CHEBI:78449"/>
        <dbReference type="ChEBI" id="CHEBI:78483"/>
        <dbReference type="ChEBI" id="CHEBI:78487"/>
    </reaction>
    <physiologicalReaction direction="left-to-right" evidence="33">
        <dbReference type="Rhea" id="RHEA:41917"/>
    </physiologicalReaction>
</comment>
<evidence type="ECO:0000256" key="50">
    <source>
        <dbReference type="ARBA" id="ARBA00049521"/>
    </source>
</evidence>
<dbReference type="GO" id="GO:0044550">
    <property type="term" value="P:secondary metabolite biosynthetic process"/>
    <property type="evidence" value="ECO:0007669"/>
    <property type="project" value="UniProtKB-ARBA"/>
</dbReference>
<dbReference type="FunFam" id="3.40.50.980:FF:000001">
    <property type="entry name" value="Non-ribosomal peptide synthetase"/>
    <property type="match status" value="1"/>
</dbReference>
<evidence type="ECO:0000256" key="2">
    <source>
        <dbReference type="ARBA" id="ARBA00022450"/>
    </source>
</evidence>
<dbReference type="GO" id="GO:0016297">
    <property type="term" value="F:fatty acyl-[ACP] hydrolase activity"/>
    <property type="evidence" value="ECO:0007669"/>
    <property type="project" value="UniProtKB-EC"/>
</dbReference>
<evidence type="ECO:0000256" key="44">
    <source>
        <dbReference type="ARBA" id="ARBA00049109"/>
    </source>
</evidence>
<dbReference type="InterPro" id="IPR036291">
    <property type="entry name" value="NAD(P)-bd_dom_sf"/>
</dbReference>
<dbReference type="Pfam" id="PF00668">
    <property type="entry name" value="Condensation"/>
    <property type="match status" value="1"/>
</dbReference>
<feature type="domain" description="Carrier" evidence="53">
    <location>
        <begin position="3212"/>
        <end position="3289"/>
    </location>
</feature>
<evidence type="ECO:0000256" key="1">
    <source>
        <dbReference type="ARBA" id="ARBA00005189"/>
    </source>
</evidence>
<dbReference type="Gene3D" id="1.10.1200.10">
    <property type="entry name" value="ACP-like"/>
    <property type="match status" value="2"/>
</dbReference>
<comment type="catalytic activity">
    <reaction evidence="40">
        <text>holo-[ACP] + acetyl-CoA = acetyl-[ACP] + CoA</text>
        <dbReference type="Rhea" id="RHEA:41788"/>
        <dbReference type="Rhea" id="RHEA-COMP:9621"/>
        <dbReference type="Rhea" id="RHEA-COMP:9685"/>
        <dbReference type="ChEBI" id="CHEBI:57287"/>
        <dbReference type="ChEBI" id="CHEBI:57288"/>
        <dbReference type="ChEBI" id="CHEBI:64479"/>
        <dbReference type="ChEBI" id="CHEBI:78446"/>
        <dbReference type="EC" id="2.3.1.38"/>
    </reaction>
    <physiologicalReaction direction="left-to-right" evidence="40">
        <dbReference type="Rhea" id="RHEA:41789"/>
    </physiologicalReaction>
</comment>
<protein>
    <submittedName>
        <fullName evidence="56">Nonribosomal peptide synthetase</fullName>
    </submittedName>
</protein>
<evidence type="ECO:0000256" key="51">
    <source>
        <dbReference type="ARBA" id="ARBA00049533"/>
    </source>
</evidence>
<evidence type="ECO:0000256" key="39">
    <source>
        <dbReference type="ARBA" id="ARBA00048650"/>
    </source>
</evidence>
<dbReference type="CDD" id="cd00833">
    <property type="entry name" value="PKS"/>
    <property type="match status" value="1"/>
</dbReference>
<evidence type="ECO:0000256" key="23">
    <source>
        <dbReference type="ARBA" id="ARBA00047394"/>
    </source>
</evidence>
<dbReference type="InterPro" id="IPR013968">
    <property type="entry name" value="PKS_KR"/>
</dbReference>
<dbReference type="GO" id="GO:0019171">
    <property type="term" value="F:(3R)-hydroxyacyl-[acyl-carrier-protein] dehydratase activity"/>
    <property type="evidence" value="ECO:0007669"/>
    <property type="project" value="UniProtKB-EC"/>
</dbReference>
<evidence type="ECO:0000256" key="40">
    <source>
        <dbReference type="ARBA" id="ARBA00048691"/>
    </source>
</evidence>
<evidence type="ECO:0000256" key="14">
    <source>
        <dbReference type="ARBA" id="ARBA00023394"/>
    </source>
</evidence>
<accession>A0AAD4BR51</accession>
<comment type="catalytic activity">
    <reaction evidence="16">
        <text>(3R)-hydroxyoctadecanoyl-[ACP] = (2E)-octadecenoyl-[ACP] + H2O</text>
        <dbReference type="Rhea" id="RHEA:41924"/>
        <dbReference type="Rhea" id="RHEA-COMP:9654"/>
        <dbReference type="Rhea" id="RHEA-COMP:9655"/>
        <dbReference type="ChEBI" id="CHEBI:15377"/>
        <dbReference type="ChEBI" id="CHEBI:78488"/>
        <dbReference type="ChEBI" id="CHEBI:78489"/>
    </reaction>
    <physiologicalReaction direction="left-to-right" evidence="16">
        <dbReference type="Rhea" id="RHEA:41925"/>
    </physiologicalReaction>
</comment>
<comment type="catalytic activity">
    <reaction evidence="31">
        <text>3-oxobutanoyl-[ACP] + NADPH + H(+) = (3R)-hydroxybutanoyl-[ACP] + NADP(+)</text>
        <dbReference type="Rhea" id="RHEA:41804"/>
        <dbReference type="Rhea" id="RHEA-COMP:9625"/>
        <dbReference type="Rhea" id="RHEA-COMP:9626"/>
        <dbReference type="ChEBI" id="CHEBI:15378"/>
        <dbReference type="ChEBI" id="CHEBI:57783"/>
        <dbReference type="ChEBI" id="CHEBI:58349"/>
        <dbReference type="ChEBI" id="CHEBI:78450"/>
        <dbReference type="ChEBI" id="CHEBI:78451"/>
    </reaction>
    <physiologicalReaction direction="left-to-right" evidence="31">
        <dbReference type="Rhea" id="RHEA:41805"/>
    </physiologicalReaction>
</comment>
<evidence type="ECO:0000256" key="21">
    <source>
        <dbReference type="ARBA" id="ARBA00029454"/>
    </source>
</evidence>
<evidence type="ECO:0000256" key="3">
    <source>
        <dbReference type="ARBA" id="ARBA00022553"/>
    </source>
</evidence>
<dbReference type="Gene3D" id="3.40.366.10">
    <property type="entry name" value="Malonyl-Coenzyme A Acyl Carrier Protein, domain 2"/>
    <property type="match status" value="1"/>
</dbReference>
<dbReference type="PROSITE" id="PS50075">
    <property type="entry name" value="CARRIER"/>
    <property type="match status" value="2"/>
</dbReference>
<evidence type="ECO:0000256" key="35">
    <source>
        <dbReference type="ARBA" id="ARBA00048289"/>
    </source>
</evidence>
<dbReference type="Proteomes" id="UP001194468">
    <property type="component" value="Unassembled WGS sequence"/>
</dbReference>
<comment type="caution">
    <text evidence="56">The sequence shown here is derived from an EMBL/GenBank/DDBJ whole genome shotgun (WGS) entry which is preliminary data.</text>
</comment>
<dbReference type="InterPro" id="IPR006162">
    <property type="entry name" value="Ppantetheine_attach_site"/>
</dbReference>
<dbReference type="Gene3D" id="3.30.70.3290">
    <property type="match status" value="1"/>
</dbReference>
<reference evidence="56" key="1">
    <citation type="submission" date="2019-10" db="EMBL/GenBank/DDBJ databases">
        <authorList>
            <consortium name="DOE Joint Genome Institute"/>
            <person name="Kuo A."/>
            <person name="Miyauchi S."/>
            <person name="Kiss E."/>
            <person name="Drula E."/>
            <person name="Kohler A."/>
            <person name="Sanchez-Garcia M."/>
            <person name="Andreopoulos B."/>
            <person name="Barry K.W."/>
            <person name="Bonito G."/>
            <person name="Buee M."/>
            <person name="Carver A."/>
            <person name="Chen C."/>
            <person name="Cichocki N."/>
            <person name="Clum A."/>
            <person name="Culley D."/>
            <person name="Crous P.W."/>
            <person name="Fauchery L."/>
            <person name="Girlanda M."/>
            <person name="Hayes R."/>
            <person name="Keri Z."/>
            <person name="LaButti K."/>
            <person name="Lipzen A."/>
            <person name="Lombard V."/>
            <person name="Magnuson J."/>
            <person name="Maillard F."/>
            <person name="Morin E."/>
            <person name="Murat C."/>
            <person name="Nolan M."/>
            <person name="Ohm R."/>
            <person name="Pangilinan J."/>
            <person name="Pereira M."/>
            <person name="Perotto S."/>
            <person name="Peter M."/>
            <person name="Riley R."/>
            <person name="Sitrit Y."/>
            <person name="Stielow B."/>
            <person name="Szollosi G."/>
            <person name="Zifcakova L."/>
            <person name="Stursova M."/>
            <person name="Spatafora J.W."/>
            <person name="Tedersoo L."/>
            <person name="Vaario L.-M."/>
            <person name="Yamada A."/>
            <person name="Yan M."/>
            <person name="Wang P."/>
            <person name="Xu J."/>
            <person name="Bruns T."/>
            <person name="Baldrian P."/>
            <person name="Vilgalys R."/>
            <person name="Henrissat B."/>
            <person name="Grigoriev I.V."/>
            <person name="Hibbett D."/>
            <person name="Nagy L.G."/>
            <person name="Martin F.M."/>
        </authorList>
    </citation>
    <scope>NUCLEOTIDE SEQUENCE</scope>
    <source>
        <strain evidence="56">BED1</strain>
    </source>
</reference>
<feature type="region of interest" description="C-terminal hotdog fold" evidence="52">
    <location>
        <begin position="1049"/>
        <end position="1215"/>
    </location>
</feature>
<evidence type="ECO:0000256" key="47">
    <source>
        <dbReference type="ARBA" id="ARBA00049414"/>
    </source>
</evidence>
<evidence type="ECO:0000313" key="56">
    <source>
        <dbReference type="EMBL" id="KAF8437680.1"/>
    </source>
</evidence>
<dbReference type="InterPro" id="IPR025110">
    <property type="entry name" value="AMP-bd_C"/>
</dbReference>
<comment type="catalytic activity">
    <reaction evidence="17">
        <text>(3R)-hydroxyhexadecanoyl-[ACP] = (2E)-hexadecenoyl-[ACP] + H2O</text>
        <dbReference type="Rhea" id="RHEA:41908"/>
        <dbReference type="Rhea" id="RHEA-COMP:9650"/>
        <dbReference type="Rhea" id="RHEA-COMP:9651"/>
        <dbReference type="ChEBI" id="CHEBI:15377"/>
        <dbReference type="ChEBI" id="CHEBI:78480"/>
        <dbReference type="ChEBI" id="CHEBI:78481"/>
    </reaction>
    <physiologicalReaction direction="left-to-right" evidence="17">
        <dbReference type="Rhea" id="RHEA:41909"/>
    </physiologicalReaction>
</comment>
<gene>
    <name evidence="56" type="ORF">L210DRAFT_3505373</name>
</gene>
<comment type="catalytic activity">
    <reaction evidence="26">
        <text>tetradecanoyl-[ACP] + malonyl-[ACP] + H(+) = 3-oxohexadecanoyl-[ACP] + holo-[ACP] + CO2</text>
        <dbReference type="Rhea" id="RHEA:41900"/>
        <dbReference type="Rhea" id="RHEA-COMP:9623"/>
        <dbReference type="Rhea" id="RHEA-COMP:9648"/>
        <dbReference type="Rhea" id="RHEA-COMP:9649"/>
        <dbReference type="Rhea" id="RHEA-COMP:9685"/>
        <dbReference type="ChEBI" id="CHEBI:15378"/>
        <dbReference type="ChEBI" id="CHEBI:16526"/>
        <dbReference type="ChEBI" id="CHEBI:64479"/>
        <dbReference type="ChEBI" id="CHEBI:78449"/>
        <dbReference type="ChEBI" id="CHEBI:78477"/>
        <dbReference type="ChEBI" id="CHEBI:78478"/>
    </reaction>
    <physiologicalReaction direction="left-to-right" evidence="26">
        <dbReference type="Rhea" id="RHEA:41901"/>
    </physiologicalReaction>
</comment>
<dbReference type="NCBIfam" id="TIGR01733">
    <property type="entry name" value="AA-adenyl-dom"/>
    <property type="match status" value="1"/>
</dbReference>
<dbReference type="InterPro" id="IPR016039">
    <property type="entry name" value="Thiolase-like"/>
</dbReference>